<evidence type="ECO:0000313" key="2">
    <source>
        <dbReference type="EMBL" id="CAB4726586.1"/>
    </source>
</evidence>
<organism evidence="2">
    <name type="scientific">freshwater metagenome</name>
    <dbReference type="NCBI Taxonomy" id="449393"/>
    <lineage>
        <taxon>unclassified sequences</taxon>
        <taxon>metagenomes</taxon>
        <taxon>ecological metagenomes</taxon>
    </lineage>
</organism>
<feature type="compositionally biased region" description="Basic and acidic residues" evidence="1">
    <location>
        <begin position="52"/>
        <end position="68"/>
    </location>
</feature>
<accession>A0A6J6RVN8</accession>
<proteinExistence type="predicted"/>
<reference evidence="2" key="1">
    <citation type="submission" date="2020-05" db="EMBL/GenBank/DDBJ databases">
        <authorList>
            <person name="Chiriac C."/>
            <person name="Salcher M."/>
            <person name="Ghai R."/>
            <person name="Kavagutti S V."/>
        </authorList>
    </citation>
    <scope>NUCLEOTIDE SEQUENCE</scope>
</reference>
<protein>
    <submittedName>
        <fullName evidence="2">Unannotated protein</fullName>
    </submittedName>
</protein>
<sequence>MSSATSIPMPSIFMKMMPLVPKAPITTPSSRAALVMMRPVFCTPRSTARSLSWERSHSSRTRESRKTS</sequence>
<name>A0A6J6RVN8_9ZZZZ</name>
<gene>
    <name evidence="2" type="ORF">UFOPK2579_02329</name>
</gene>
<feature type="region of interest" description="Disordered" evidence="1">
    <location>
        <begin position="45"/>
        <end position="68"/>
    </location>
</feature>
<dbReference type="AlphaFoldDB" id="A0A6J6RVN8"/>
<dbReference type="EMBL" id="CAEZXR010000336">
    <property type="protein sequence ID" value="CAB4726586.1"/>
    <property type="molecule type" value="Genomic_DNA"/>
</dbReference>
<evidence type="ECO:0000256" key="1">
    <source>
        <dbReference type="SAM" id="MobiDB-lite"/>
    </source>
</evidence>